<reference evidence="3 4" key="1">
    <citation type="submission" date="2019-01" db="EMBL/GenBank/DDBJ databases">
        <authorList>
            <person name="Brito A."/>
        </authorList>
    </citation>
    <scope>NUCLEOTIDE SEQUENCE [LARGE SCALE GENOMIC DNA]</scope>
    <source>
        <strain evidence="3">1</strain>
    </source>
</reference>
<feature type="transmembrane region" description="Helical" evidence="2">
    <location>
        <begin position="1006"/>
        <end position="1028"/>
    </location>
</feature>
<dbReference type="EMBL" id="CAACVJ010000423">
    <property type="protein sequence ID" value="VEP16651.1"/>
    <property type="molecule type" value="Genomic_DNA"/>
</dbReference>
<feature type="coiled-coil region" evidence="1">
    <location>
        <begin position="958"/>
        <end position="1000"/>
    </location>
</feature>
<sequence length="1029" mass="113019">MLYNETVLIAQVIVETEPDIEAVQDASFMFNGPQFFAALIAGVVLAIAFQLLFTNLGVAAGISLAGGSSDSSYHDDSSSGFGSTVKKIGMAVGLGTLISVTLALFIASMLAVKLGLFVSPLSGAIVGLVIWATFFALMMLFSSRAIGSLLGSVASTATSGMQAILGTATAALGAGAASKQVVNTAEAAAAAVRREIGMAIDPVSMRENVEDFLQSVKPAGVDVDKIARDFEQLLDDENLQEIANSDSLRDINRDTFVQLVSDRSDLSKKDINRIADKLDGVWHKTTKKLTPSGDPIAEFTNYIKTATKEQLVGTDFGNKLDSLIDEMAKKRRSESSNPLTQAASVGMNSLVGMVMGRTDLTDLDVDKVVNQLQKLQGHIGEQTDKVASQVGLIETPETTVKKDIKHYLSNAYLWQLKQKNLDREFRDLIYDPAADPQAVANDLRQVNRADFVDILKQKGILAQAQIRSIANILEAIRLEVLATAEAAQAREKSIELMAEVENYLTTVSKEELAPEKIQINFKPILEDFDASYEQLSNRLAVLDRPTLERMLELRGDMEQYEISAIAGELELARDRVLEDAQKNLGQAQAVAERQWLQVQSYLKDTGKPELNPDAIKRELELLLNRPQAGSSALKARLASFDRDTLVQLLAQRQDLSEEQIEDTIDTVEGAWMRVSSAPQKLAGKAQEQYDQATTAIANYLRGTGKPELNPRGIQRDLTLLLNDPQLGSKAIRQRLAAMDRDTLVQLLAQRRDLSENDINQVIDDVQSTLRAIAKAPRRAAIRTQEKVQDFKESIADYLRSTDKAELSPAGIKRDVELLLNDPRAGAESLKERLASFDRDTLVALLIQRDDISEADVNNVVDRILEVRDNAIAQLQMVQDKIKSVIDSLLAKIKAYLDSLDRPELAYEGIRRDINVMFDDPQAGFTALKDRFSQVDRDTLIAVMSSRDDISEADANRIINQIERTRDRTIQRAERIQTEAVMRLETAKKQAAMQVEETRKAAATASWWLFITATVSAIASATAGALGVVG</sequence>
<keyword evidence="2" id="KW-1133">Transmembrane helix</keyword>
<evidence type="ECO:0000256" key="1">
    <source>
        <dbReference type="SAM" id="Coils"/>
    </source>
</evidence>
<name>A0A563VYZ4_9CYAN</name>
<dbReference type="RefSeq" id="WP_246141550.1">
    <property type="nucleotide sequence ID" value="NZ_LR213808.1"/>
</dbReference>
<protein>
    <submittedName>
        <fullName evidence="3">Uncharacterized protein</fullName>
    </submittedName>
</protein>
<feature type="transmembrane region" description="Helical" evidence="2">
    <location>
        <begin position="117"/>
        <end position="141"/>
    </location>
</feature>
<dbReference type="AlphaFoldDB" id="A0A563VYZ4"/>
<keyword evidence="4" id="KW-1185">Reference proteome</keyword>
<keyword evidence="1" id="KW-0175">Coiled coil</keyword>
<dbReference type="Proteomes" id="UP000320055">
    <property type="component" value="Unassembled WGS sequence"/>
</dbReference>
<proteinExistence type="predicted"/>
<feature type="transmembrane region" description="Helical" evidence="2">
    <location>
        <begin position="88"/>
        <end position="111"/>
    </location>
</feature>
<evidence type="ECO:0000313" key="3">
    <source>
        <dbReference type="EMBL" id="VEP16651.1"/>
    </source>
</evidence>
<keyword evidence="2" id="KW-0472">Membrane</keyword>
<accession>A0A563VYZ4</accession>
<organism evidence="3 4">
    <name type="scientific">Hyella patelloides LEGE 07179</name>
    <dbReference type="NCBI Taxonomy" id="945734"/>
    <lineage>
        <taxon>Bacteria</taxon>
        <taxon>Bacillati</taxon>
        <taxon>Cyanobacteriota</taxon>
        <taxon>Cyanophyceae</taxon>
        <taxon>Pleurocapsales</taxon>
        <taxon>Hyellaceae</taxon>
        <taxon>Hyella</taxon>
    </lineage>
</organism>
<keyword evidence="2" id="KW-0812">Transmembrane</keyword>
<gene>
    <name evidence="3" type="ORF">H1P_480012</name>
</gene>
<evidence type="ECO:0000256" key="2">
    <source>
        <dbReference type="SAM" id="Phobius"/>
    </source>
</evidence>
<evidence type="ECO:0000313" key="4">
    <source>
        <dbReference type="Proteomes" id="UP000320055"/>
    </source>
</evidence>
<feature type="transmembrane region" description="Helical" evidence="2">
    <location>
        <begin position="35"/>
        <end position="67"/>
    </location>
</feature>